<dbReference type="RefSeq" id="WP_121604536.1">
    <property type="nucleotide sequence ID" value="NZ_BAAACY010000168.1"/>
</dbReference>
<keyword evidence="5 7" id="KW-1133">Transmembrane helix</keyword>
<evidence type="ECO:0000313" key="9">
    <source>
        <dbReference type="EMBL" id="MBR7796240.1"/>
    </source>
</evidence>
<comment type="caution">
    <text evidence="9">The sequence shown here is derived from an EMBL/GenBank/DDBJ whole genome shotgun (WGS) entry which is preliminary data.</text>
</comment>
<protein>
    <submittedName>
        <fullName evidence="9">Rhomboid family intramembrane serine protease</fullName>
    </submittedName>
</protein>
<dbReference type="GO" id="GO:0016020">
    <property type="term" value="C:membrane"/>
    <property type="evidence" value="ECO:0007669"/>
    <property type="project" value="UniProtKB-SubCell"/>
</dbReference>
<keyword evidence="9" id="KW-0645">Protease</keyword>
<keyword evidence="3 7" id="KW-0812">Transmembrane</keyword>
<dbReference type="AlphaFoldDB" id="A0A941DTA3"/>
<keyword evidence="6 7" id="KW-0472">Membrane</keyword>
<gene>
    <name evidence="9" type="ORF">KCX74_09305</name>
</gene>
<feature type="domain" description="Peptidase S54 rhomboid" evidence="8">
    <location>
        <begin position="58"/>
        <end position="196"/>
    </location>
</feature>
<dbReference type="GO" id="GO:0006508">
    <property type="term" value="P:proteolysis"/>
    <property type="evidence" value="ECO:0007669"/>
    <property type="project" value="UniProtKB-KW"/>
</dbReference>
<proteinExistence type="inferred from homology"/>
<evidence type="ECO:0000256" key="5">
    <source>
        <dbReference type="ARBA" id="ARBA00022989"/>
    </source>
</evidence>
<evidence type="ECO:0000256" key="6">
    <source>
        <dbReference type="ARBA" id="ARBA00023136"/>
    </source>
</evidence>
<dbReference type="Pfam" id="PF01694">
    <property type="entry name" value="Rhomboid"/>
    <property type="match status" value="1"/>
</dbReference>
<dbReference type="InterPro" id="IPR022764">
    <property type="entry name" value="Peptidase_S54_rhomboid_dom"/>
</dbReference>
<keyword evidence="4" id="KW-0378">Hydrolase</keyword>
<accession>A0A941DTA3</accession>
<evidence type="ECO:0000313" key="10">
    <source>
        <dbReference type="Proteomes" id="UP000675284"/>
    </source>
</evidence>
<comment type="similarity">
    <text evidence="2">Belongs to the peptidase S54 family.</text>
</comment>
<sequence length="257" mass="29460">MFIRNERSIKEFRQAYPIVTTLVIIHLGLWIIIDLLQLPFGDTLYQFGAGSNYYIHQGEYWRLITPIFLHVNLTHALFNSFSLVLFGPALEQMLGRTKFIIAYLAAGFIGNLGTYLFGSLDFSFVHVGASGAIFGLFGIYIFMVTFRKHLIDQTSSQIILTIVIVGLIMTFIRQNINIYGHIFGFIGGFAIAPIVLTGAKMYNPWATVATRRNHSDDSIQFDPNRWNKKRFPAKWKNHIWWIIFAILVFLGLMSRIL</sequence>
<feature type="transmembrane region" description="Helical" evidence="7">
    <location>
        <begin position="67"/>
        <end position="87"/>
    </location>
</feature>
<dbReference type="PANTHER" id="PTHR43731:SF14">
    <property type="entry name" value="PRESENILIN-ASSOCIATED RHOMBOID-LIKE PROTEIN, MITOCHONDRIAL"/>
    <property type="match status" value="1"/>
</dbReference>
<dbReference type="PANTHER" id="PTHR43731">
    <property type="entry name" value="RHOMBOID PROTEASE"/>
    <property type="match status" value="1"/>
</dbReference>
<name>A0A941DTA3_9BACI</name>
<evidence type="ECO:0000256" key="4">
    <source>
        <dbReference type="ARBA" id="ARBA00022801"/>
    </source>
</evidence>
<feature type="transmembrane region" description="Helical" evidence="7">
    <location>
        <begin position="182"/>
        <end position="202"/>
    </location>
</feature>
<dbReference type="Proteomes" id="UP000675284">
    <property type="component" value="Unassembled WGS sequence"/>
</dbReference>
<evidence type="ECO:0000256" key="7">
    <source>
        <dbReference type="SAM" id="Phobius"/>
    </source>
</evidence>
<keyword evidence="10" id="KW-1185">Reference proteome</keyword>
<evidence type="ECO:0000259" key="8">
    <source>
        <dbReference type="Pfam" id="PF01694"/>
    </source>
</evidence>
<dbReference type="InterPro" id="IPR035952">
    <property type="entry name" value="Rhomboid-like_sf"/>
</dbReference>
<dbReference type="Gene3D" id="1.20.1540.10">
    <property type="entry name" value="Rhomboid-like"/>
    <property type="match status" value="1"/>
</dbReference>
<feature type="transmembrane region" description="Helical" evidence="7">
    <location>
        <begin position="12"/>
        <end position="33"/>
    </location>
</feature>
<feature type="transmembrane region" description="Helical" evidence="7">
    <location>
        <begin position="99"/>
        <end position="118"/>
    </location>
</feature>
<dbReference type="GO" id="GO:0004252">
    <property type="term" value="F:serine-type endopeptidase activity"/>
    <property type="evidence" value="ECO:0007669"/>
    <property type="project" value="InterPro"/>
</dbReference>
<reference evidence="9" key="1">
    <citation type="submission" date="2021-04" db="EMBL/GenBank/DDBJ databases">
        <title>Isolation and polyphasic classification of algal microorganism.</title>
        <authorList>
            <person name="Wang S."/>
        </authorList>
    </citation>
    <scope>NUCLEOTIDE SEQUENCE</scope>
    <source>
        <strain evidence="9">720a</strain>
    </source>
</reference>
<feature type="transmembrane region" description="Helical" evidence="7">
    <location>
        <begin position="238"/>
        <end position="256"/>
    </location>
</feature>
<dbReference type="SUPFAM" id="SSF144091">
    <property type="entry name" value="Rhomboid-like"/>
    <property type="match status" value="1"/>
</dbReference>
<comment type="subcellular location">
    <subcellularLocation>
        <location evidence="1">Membrane</location>
        <topology evidence="1">Multi-pass membrane protein</topology>
    </subcellularLocation>
</comment>
<feature type="transmembrane region" description="Helical" evidence="7">
    <location>
        <begin position="158"/>
        <end position="176"/>
    </location>
</feature>
<organism evidence="9 10">
    <name type="scientific">Virgibacillus salarius</name>
    <dbReference type="NCBI Taxonomy" id="447199"/>
    <lineage>
        <taxon>Bacteria</taxon>
        <taxon>Bacillati</taxon>
        <taxon>Bacillota</taxon>
        <taxon>Bacilli</taxon>
        <taxon>Bacillales</taxon>
        <taxon>Bacillaceae</taxon>
        <taxon>Virgibacillus</taxon>
    </lineage>
</organism>
<dbReference type="InterPro" id="IPR050925">
    <property type="entry name" value="Rhomboid_protease_S54"/>
</dbReference>
<dbReference type="EMBL" id="JAGSOT010000023">
    <property type="protein sequence ID" value="MBR7796240.1"/>
    <property type="molecule type" value="Genomic_DNA"/>
</dbReference>
<evidence type="ECO:0000256" key="2">
    <source>
        <dbReference type="ARBA" id="ARBA00009045"/>
    </source>
</evidence>
<evidence type="ECO:0000256" key="3">
    <source>
        <dbReference type="ARBA" id="ARBA00022692"/>
    </source>
</evidence>
<feature type="transmembrane region" description="Helical" evidence="7">
    <location>
        <begin position="124"/>
        <end position="146"/>
    </location>
</feature>
<evidence type="ECO:0000256" key="1">
    <source>
        <dbReference type="ARBA" id="ARBA00004141"/>
    </source>
</evidence>